<reference evidence="2" key="1">
    <citation type="journal article" date="2019" name="Int. J. Syst. Evol. Microbiol.">
        <title>The Global Catalogue of Microorganisms (GCM) 10K type strain sequencing project: providing services to taxonomists for standard genome sequencing and annotation.</title>
        <authorList>
            <consortium name="The Broad Institute Genomics Platform"/>
            <consortium name="The Broad Institute Genome Sequencing Center for Infectious Disease"/>
            <person name="Wu L."/>
            <person name="Ma J."/>
        </authorList>
    </citation>
    <scope>NUCLEOTIDE SEQUENCE [LARGE SCALE GENOMIC DNA]</scope>
    <source>
        <strain evidence="2">CGMCC 1.12859</strain>
    </source>
</reference>
<dbReference type="SUPFAM" id="SSF55961">
    <property type="entry name" value="Bet v1-like"/>
    <property type="match status" value="1"/>
</dbReference>
<name>A0ABW2G6F5_9ACTN</name>
<evidence type="ECO:0000313" key="1">
    <source>
        <dbReference type="EMBL" id="MFC7183797.1"/>
    </source>
</evidence>
<dbReference type="InterPro" id="IPR023393">
    <property type="entry name" value="START-like_dom_sf"/>
</dbReference>
<dbReference type="EMBL" id="JBHTAJ010000079">
    <property type="protein sequence ID" value="MFC7183797.1"/>
    <property type="molecule type" value="Genomic_DNA"/>
</dbReference>
<gene>
    <name evidence="1" type="ORF">ACFQMG_30050</name>
</gene>
<dbReference type="InterPro" id="IPR019587">
    <property type="entry name" value="Polyketide_cyclase/dehydratase"/>
</dbReference>
<organism evidence="1 2">
    <name type="scientific">Kitasatospora paranensis</name>
    <dbReference type="NCBI Taxonomy" id="258053"/>
    <lineage>
        <taxon>Bacteria</taxon>
        <taxon>Bacillati</taxon>
        <taxon>Actinomycetota</taxon>
        <taxon>Actinomycetes</taxon>
        <taxon>Kitasatosporales</taxon>
        <taxon>Streptomycetaceae</taxon>
        <taxon>Kitasatospora</taxon>
    </lineage>
</organism>
<sequence length="144" mass="15950">MVAVHRTITVERPLDEVVAYLADFGNTESWDPGTVSCARVDDGPVAVGARWRNVSRFRGRTTELDYRLDRREAARLVFVGTNRTVTATDDLVFGAAGDSTVVDYRATLEFKGLARLVAPLLRTEFERLADRVAVRLPEVLAAGR</sequence>
<dbReference type="Proteomes" id="UP001596435">
    <property type="component" value="Unassembled WGS sequence"/>
</dbReference>
<dbReference type="RefSeq" id="WP_345708633.1">
    <property type="nucleotide sequence ID" value="NZ_BAABKV010000001.1"/>
</dbReference>
<dbReference type="Pfam" id="PF10604">
    <property type="entry name" value="Polyketide_cyc2"/>
    <property type="match status" value="1"/>
</dbReference>
<evidence type="ECO:0000313" key="2">
    <source>
        <dbReference type="Proteomes" id="UP001596435"/>
    </source>
</evidence>
<protein>
    <submittedName>
        <fullName evidence="1">SRPBCC family protein</fullName>
    </submittedName>
</protein>
<comment type="caution">
    <text evidence="1">The sequence shown here is derived from an EMBL/GenBank/DDBJ whole genome shotgun (WGS) entry which is preliminary data.</text>
</comment>
<dbReference type="Gene3D" id="3.30.530.20">
    <property type="match status" value="1"/>
</dbReference>
<accession>A0ABW2G6F5</accession>
<proteinExistence type="predicted"/>
<keyword evidence="2" id="KW-1185">Reference proteome</keyword>